<accession>A0AB39UNM5</accession>
<dbReference type="Gene3D" id="2.60.40.10">
    <property type="entry name" value="Immunoglobulins"/>
    <property type="match status" value="1"/>
</dbReference>
<dbReference type="KEGG" id="bfk:QN062_08350"/>
<dbReference type="GO" id="GO:0005975">
    <property type="term" value="P:carbohydrate metabolic process"/>
    <property type="evidence" value="ECO:0007669"/>
    <property type="project" value="UniProtKB-ARBA"/>
</dbReference>
<keyword evidence="2" id="KW-0472">Membrane</keyword>
<dbReference type="Pfam" id="PF17802">
    <property type="entry name" value="SpaA"/>
    <property type="match status" value="1"/>
</dbReference>
<organism evidence="6">
    <name type="scientific">Bifidobacterium fermentum</name>
    <dbReference type="NCBI Taxonomy" id="3059035"/>
    <lineage>
        <taxon>Bacteria</taxon>
        <taxon>Bacillati</taxon>
        <taxon>Actinomycetota</taxon>
        <taxon>Actinomycetes</taxon>
        <taxon>Bifidobacteriales</taxon>
        <taxon>Bifidobacteriaceae</taxon>
        <taxon>Bifidobacterium</taxon>
    </lineage>
</organism>
<dbReference type="InterPro" id="IPR041033">
    <property type="entry name" value="SpaA_PFL_dom_1"/>
</dbReference>
<gene>
    <name evidence="6" type="ORF">QN062_08350</name>
    <name evidence="5" type="ORF">QN216_02545</name>
    <name evidence="4" type="ORF">QN217_07900</name>
</gene>
<feature type="transmembrane region" description="Helical" evidence="2">
    <location>
        <begin position="760"/>
        <end position="780"/>
    </location>
</feature>
<dbReference type="EMBL" id="CP129675">
    <property type="protein sequence ID" value="XDS46053.1"/>
    <property type="molecule type" value="Genomic_DNA"/>
</dbReference>
<evidence type="ECO:0000313" key="4">
    <source>
        <dbReference type="EMBL" id="XDS46053.1"/>
    </source>
</evidence>
<reference evidence="6" key="1">
    <citation type="submission" date="2023-07" db="EMBL/GenBank/DDBJ databases">
        <title>Bifidobacterium aquikefiriaerophilum sp. nov. and Bifidobacterium eccum sp. nov., isolated from water kefir.</title>
        <authorList>
            <person name="Breselge S."/>
            <person name="Bellassi P."/>
            <person name="Barcenilla C."/>
            <person name="Alvarez-Ordonez A."/>
            <person name="Morelli L."/>
            <person name="Cotter P.D."/>
        </authorList>
    </citation>
    <scope>NUCLEOTIDE SEQUENCE</scope>
    <source>
        <strain evidence="6">WK012_4_13</strain>
        <strain evidence="5">WK013_4_14</strain>
        <strain evidence="4">WK048_4_13</strain>
    </source>
</reference>
<sequence length="808" mass="88223">MGKILPKLFRLRVLRMTCIATIVTGLWVAVVVSPSESALADDTGTTSIVIEGDAVSGHTFRAMRIAQYSEIELSSESIPQRVGLQTVEGDATENKTVLSDGSSVGGPDRPLNFKQLLAHEVSALYHAQSSSNKRPEVSDSGEVMSLESSVTWKDPLVWAGNQWQRQVTEADSDPWLNTNTQTVGAIRTLTDWLAMESGINCESASCIGIDNVTSSGEVETDGAIRVRFEGLQPGLYIVIAVETSASPEVQSTTTRSSPMVIGTKIPVTTQGVTEFHDLDSHGLGTMNVKGDAVNASLLIDDEAQNKERTYASGDEVPFVFSTNLPNYDTYSHGAATGSYRDGRISGDISSSGTTLLNRFGNPAGKIATSTSTYGGEGGKPVDYRRPASDGTTRGLGLEVPDALVAADKILPAEGTLDREGAVHSQQVDTHTYDSSPLRFDIIIDYDRNFNNVDPRSIQVSLGDVNLSYMDVCPIDNKNVETPCFGFVQSLANAKGERYFIVQLPSWTLHTHGGEAVQMRYRQAAVVSDAESDVFVTKPTCSASIEFSNDPLSDDYSDFSLSQEFGRIFLSQHLYLFSYGMKLTKIDSKTDRVLKDAEFQFESEGVLQCFRFVKGSYIRSGSKVCGANETGRVVSGDDGSAVIRGLSSHVEYRVQELRQPAGYHASNVGTIDFTIRINPTFDVESWPTAVLAAEFVYSGASYMDSWGLPSYLRPAMTDWVDDVDHIKHTIYAHEVSVLNGASERDVEAIAPFAWDVLAKTGIGLLAFICLAVLLMLLGRLIKWRQRASRHYGPRTAMPLRRERSDRKLE</sequence>
<dbReference type="InterPro" id="IPR013783">
    <property type="entry name" value="Ig-like_fold"/>
</dbReference>
<evidence type="ECO:0000256" key="1">
    <source>
        <dbReference type="SAM" id="MobiDB-lite"/>
    </source>
</evidence>
<dbReference type="EMBL" id="CP129682">
    <property type="protein sequence ID" value="XDS49165.1"/>
    <property type="molecule type" value="Genomic_DNA"/>
</dbReference>
<evidence type="ECO:0000259" key="3">
    <source>
        <dbReference type="Pfam" id="PF17802"/>
    </source>
</evidence>
<evidence type="ECO:0000256" key="2">
    <source>
        <dbReference type="SAM" id="Phobius"/>
    </source>
</evidence>
<proteinExistence type="predicted"/>
<dbReference type="RefSeq" id="WP_369341354.1">
    <property type="nucleotide sequence ID" value="NZ_CP129675.1"/>
</dbReference>
<keyword evidence="2" id="KW-0812">Transmembrane</keyword>
<evidence type="ECO:0000313" key="5">
    <source>
        <dbReference type="EMBL" id="XDS49165.1"/>
    </source>
</evidence>
<name>A0AB39UNM5_9BIFI</name>
<dbReference type="AlphaFoldDB" id="A0AB39UNM5"/>
<keyword evidence="2" id="KW-1133">Transmembrane helix</keyword>
<protein>
    <submittedName>
        <fullName evidence="6">SpaA isopeptide-forming pilin-related protein</fullName>
    </submittedName>
</protein>
<dbReference type="EMBL" id="CP129683">
    <property type="protein sequence ID" value="XDS50390.1"/>
    <property type="molecule type" value="Genomic_DNA"/>
</dbReference>
<evidence type="ECO:0000313" key="6">
    <source>
        <dbReference type="EMBL" id="XDS50390.1"/>
    </source>
</evidence>
<feature type="region of interest" description="Disordered" evidence="1">
    <location>
        <begin position="367"/>
        <end position="394"/>
    </location>
</feature>
<feature type="domain" description="SpaA-like prealbumin fold" evidence="3">
    <location>
        <begin position="580"/>
        <end position="676"/>
    </location>
</feature>